<dbReference type="PANTHER" id="PTHR33164">
    <property type="entry name" value="TRANSCRIPTIONAL REGULATOR, MARR FAMILY"/>
    <property type="match status" value="1"/>
</dbReference>
<dbReference type="InterPro" id="IPR036390">
    <property type="entry name" value="WH_DNA-bd_sf"/>
</dbReference>
<accession>A0A0D8Q8J6</accession>
<dbReference type="Proteomes" id="UP000241954">
    <property type="component" value="Unassembled WGS sequence"/>
</dbReference>
<evidence type="ECO:0000313" key="4">
    <source>
        <dbReference type="Proteomes" id="UP000241190"/>
    </source>
</evidence>
<evidence type="ECO:0000313" key="3">
    <source>
        <dbReference type="EMBL" id="PSW99530.1"/>
    </source>
</evidence>
<organism evidence="2 5">
    <name type="scientific">Photobacterium iliopiscarium</name>
    <dbReference type="NCBI Taxonomy" id="56192"/>
    <lineage>
        <taxon>Bacteria</taxon>
        <taxon>Pseudomonadati</taxon>
        <taxon>Pseudomonadota</taxon>
        <taxon>Gammaproteobacteria</taxon>
        <taxon>Vibrionales</taxon>
        <taxon>Vibrionaceae</taxon>
        <taxon>Photobacterium</taxon>
    </lineage>
</organism>
<keyword evidence="4" id="KW-1185">Reference proteome</keyword>
<dbReference type="SUPFAM" id="SSF46785">
    <property type="entry name" value="Winged helix' DNA-binding domain"/>
    <property type="match status" value="1"/>
</dbReference>
<reference evidence="2 5" key="1">
    <citation type="submission" date="2018-01" db="EMBL/GenBank/DDBJ databases">
        <title>Whole genome sequencing of Histamine producing bacteria.</title>
        <authorList>
            <person name="Butler K."/>
        </authorList>
    </citation>
    <scope>NUCLEOTIDE SEQUENCE [LARGE SCALE GENOMIC DNA]</scope>
    <source>
        <strain evidence="3 4">ATCC 51761</strain>
        <strain evidence="2 5">NCIMB 13481</strain>
    </source>
</reference>
<evidence type="ECO:0000313" key="5">
    <source>
        <dbReference type="Proteomes" id="UP000241954"/>
    </source>
</evidence>
<protein>
    <submittedName>
        <fullName evidence="2">MarR family transcriptional regulator</fullName>
    </submittedName>
</protein>
<proteinExistence type="predicted"/>
<dbReference type="InterPro" id="IPR000835">
    <property type="entry name" value="HTH_MarR-typ"/>
</dbReference>
<name>A0A0D8Q8J6_9GAMM</name>
<evidence type="ECO:0000259" key="1">
    <source>
        <dbReference type="PROSITE" id="PS50995"/>
    </source>
</evidence>
<dbReference type="GO" id="GO:0006950">
    <property type="term" value="P:response to stress"/>
    <property type="evidence" value="ECO:0007669"/>
    <property type="project" value="TreeGrafter"/>
</dbReference>
<dbReference type="Pfam" id="PF01047">
    <property type="entry name" value="MarR"/>
    <property type="match status" value="1"/>
</dbReference>
<dbReference type="Proteomes" id="UP000241190">
    <property type="component" value="Unassembled WGS sequence"/>
</dbReference>
<dbReference type="SMART" id="SM00347">
    <property type="entry name" value="HTH_MARR"/>
    <property type="match status" value="1"/>
</dbReference>
<dbReference type="GeneID" id="93547427"/>
<dbReference type="PROSITE" id="PS50995">
    <property type="entry name" value="HTH_MARR_2"/>
    <property type="match status" value="1"/>
</dbReference>
<dbReference type="RefSeq" id="WP_045035550.1">
    <property type="nucleotide sequence ID" value="NZ_CAMQYU010000026.1"/>
</dbReference>
<gene>
    <name evidence="2" type="ORF">C9I88_11330</name>
    <name evidence="3" type="ORF">C9J52_01730</name>
</gene>
<dbReference type="EMBL" id="PYOP01000002">
    <property type="protein sequence ID" value="PSW99530.1"/>
    <property type="molecule type" value="Genomic_DNA"/>
</dbReference>
<dbReference type="AlphaFoldDB" id="A0A0D8Q8J6"/>
<dbReference type="PANTHER" id="PTHR33164:SF89">
    <property type="entry name" value="MARR FAMILY REGULATORY PROTEIN"/>
    <property type="match status" value="1"/>
</dbReference>
<dbReference type="OrthoDB" id="7502947at2"/>
<evidence type="ECO:0000313" key="2">
    <source>
        <dbReference type="EMBL" id="PSV96531.1"/>
    </source>
</evidence>
<dbReference type="InterPro" id="IPR039422">
    <property type="entry name" value="MarR/SlyA-like"/>
</dbReference>
<dbReference type="InterPro" id="IPR036388">
    <property type="entry name" value="WH-like_DNA-bd_sf"/>
</dbReference>
<dbReference type="Gene3D" id="1.10.10.10">
    <property type="entry name" value="Winged helix-like DNA-binding domain superfamily/Winged helix DNA-binding domain"/>
    <property type="match status" value="1"/>
</dbReference>
<dbReference type="EMBL" id="PYLW01000011">
    <property type="protein sequence ID" value="PSV96531.1"/>
    <property type="molecule type" value="Genomic_DNA"/>
</dbReference>
<dbReference type="STRING" id="56192.UB38_02220"/>
<comment type="caution">
    <text evidence="2">The sequence shown here is derived from an EMBL/GenBank/DDBJ whole genome shotgun (WGS) entry which is preliminary data.</text>
</comment>
<dbReference type="GO" id="GO:0003700">
    <property type="term" value="F:DNA-binding transcription factor activity"/>
    <property type="evidence" value="ECO:0007669"/>
    <property type="project" value="InterPro"/>
</dbReference>
<sequence length="168" mass="18926">MDRHEEVLIALRQIIRAIDLHSRKLNKNAGLTGPQLVLMRAIRGSGEITIRQLSNNTNMSQATATTILDRLEKRNLVVRKRSVLDKRKVHAHLTEAGLVLLNKAPMPLQDSFISQYQDLEDWEQSLLLSSVQRISTMMNAEHLDAAPLLEVGSITKQEKPNIDSADDE</sequence>
<feature type="domain" description="HTH marR-type" evidence="1">
    <location>
        <begin position="4"/>
        <end position="136"/>
    </location>
</feature>